<evidence type="ECO:0000313" key="1">
    <source>
        <dbReference type="EMBL" id="KAK8835982.1"/>
    </source>
</evidence>
<organism evidence="1 2">
    <name type="scientific">Tritrichomonas musculus</name>
    <dbReference type="NCBI Taxonomy" id="1915356"/>
    <lineage>
        <taxon>Eukaryota</taxon>
        <taxon>Metamonada</taxon>
        <taxon>Parabasalia</taxon>
        <taxon>Tritrichomonadida</taxon>
        <taxon>Tritrichomonadidae</taxon>
        <taxon>Tritrichomonas</taxon>
    </lineage>
</organism>
<dbReference type="Proteomes" id="UP001470230">
    <property type="component" value="Unassembled WGS sequence"/>
</dbReference>
<protein>
    <submittedName>
        <fullName evidence="1">Uncharacterized protein</fullName>
    </submittedName>
</protein>
<gene>
    <name evidence="1" type="ORF">M9Y10_040179</name>
</gene>
<comment type="caution">
    <text evidence="1">The sequence shown here is derived from an EMBL/GenBank/DDBJ whole genome shotgun (WGS) entry which is preliminary data.</text>
</comment>
<name>A0ABR2GRH8_9EUKA</name>
<reference evidence="1 2" key="1">
    <citation type="submission" date="2024-04" db="EMBL/GenBank/DDBJ databases">
        <title>Tritrichomonas musculus Genome.</title>
        <authorList>
            <person name="Alves-Ferreira E."/>
            <person name="Grigg M."/>
            <person name="Lorenzi H."/>
            <person name="Galac M."/>
        </authorList>
    </citation>
    <scope>NUCLEOTIDE SEQUENCE [LARGE SCALE GENOMIC DNA]</scope>
    <source>
        <strain evidence="1 2">EAF2021</strain>
    </source>
</reference>
<evidence type="ECO:0000313" key="2">
    <source>
        <dbReference type="Proteomes" id="UP001470230"/>
    </source>
</evidence>
<keyword evidence="2" id="KW-1185">Reference proteome</keyword>
<sequence>MIDPSMLYNSSAKFVQLVQPFGARATQYQLVILRQGFSERCIDNFLKLVLDSEMKEICEIAKMFQSEQIYQTGLNFIQKSIDQSFFVPENSKFDA</sequence>
<proteinExistence type="predicted"/>
<dbReference type="EMBL" id="JAPFFF010000071">
    <property type="protein sequence ID" value="KAK8835982.1"/>
    <property type="molecule type" value="Genomic_DNA"/>
</dbReference>
<accession>A0ABR2GRH8</accession>